<keyword evidence="2" id="KW-0472">Membrane</keyword>
<accession>A0A7W6G1N2</accession>
<dbReference type="NCBIfam" id="TIGR02675">
    <property type="entry name" value="tape_meas_nterm"/>
    <property type="match status" value="1"/>
</dbReference>
<dbReference type="InterPro" id="IPR013491">
    <property type="entry name" value="Tape_meas_N"/>
</dbReference>
<feature type="region of interest" description="Disordered" evidence="1">
    <location>
        <begin position="485"/>
        <end position="513"/>
    </location>
</feature>
<dbReference type="RefSeq" id="WP_183893909.1">
    <property type="nucleotide sequence ID" value="NZ_JACIDV010000002.1"/>
</dbReference>
<comment type="caution">
    <text evidence="4">The sequence shown here is derived from an EMBL/GenBank/DDBJ whole genome shotgun (WGS) entry which is preliminary data.</text>
</comment>
<gene>
    <name evidence="4" type="ORF">GGQ73_000631</name>
</gene>
<evidence type="ECO:0000313" key="4">
    <source>
        <dbReference type="EMBL" id="MBB3944706.1"/>
    </source>
</evidence>
<proteinExistence type="predicted"/>
<feature type="transmembrane region" description="Helical" evidence="2">
    <location>
        <begin position="345"/>
        <end position="367"/>
    </location>
</feature>
<keyword evidence="2" id="KW-1133">Transmembrane helix</keyword>
<evidence type="ECO:0000256" key="1">
    <source>
        <dbReference type="SAM" id="MobiDB-lite"/>
    </source>
</evidence>
<dbReference type="Pfam" id="PF20155">
    <property type="entry name" value="TMP_3"/>
    <property type="match status" value="1"/>
</dbReference>
<reference evidence="4 5" key="1">
    <citation type="submission" date="2020-08" db="EMBL/GenBank/DDBJ databases">
        <title>Genomic Encyclopedia of Type Strains, Phase IV (KMG-IV): sequencing the most valuable type-strain genomes for metagenomic binning, comparative biology and taxonomic classification.</title>
        <authorList>
            <person name="Goeker M."/>
        </authorList>
    </citation>
    <scope>NUCLEOTIDE SEQUENCE [LARGE SCALE GENOMIC DNA]</scope>
    <source>
        <strain evidence="4 5">DSM 26438</strain>
    </source>
</reference>
<name>A0A7W6G1N2_9HYPH</name>
<evidence type="ECO:0000259" key="3">
    <source>
        <dbReference type="Pfam" id="PF20155"/>
    </source>
</evidence>
<dbReference type="Proteomes" id="UP000565286">
    <property type="component" value="Unassembled WGS sequence"/>
</dbReference>
<keyword evidence="2" id="KW-0812">Transmembrane</keyword>
<evidence type="ECO:0000313" key="5">
    <source>
        <dbReference type="Proteomes" id="UP000565286"/>
    </source>
</evidence>
<evidence type="ECO:0000256" key="2">
    <source>
        <dbReference type="SAM" id="Phobius"/>
    </source>
</evidence>
<feature type="transmembrane region" description="Helical" evidence="2">
    <location>
        <begin position="313"/>
        <end position="333"/>
    </location>
</feature>
<organism evidence="4 5">
    <name type="scientific">Rhizobium skierniewicense</name>
    <dbReference type="NCBI Taxonomy" id="984260"/>
    <lineage>
        <taxon>Bacteria</taxon>
        <taxon>Pseudomonadati</taxon>
        <taxon>Pseudomonadota</taxon>
        <taxon>Alphaproteobacteria</taxon>
        <taxon>Hyphomicrobiales</taxon>
        <taxon>Rhizobiaceae</taxon>
        <taxon>Rhizobium/Agrobacterium group</taxon>
        <taxon>Rhizobium</taxon>
    </lineage>
</organism>
<sequence length="812" mass="83918">MATDLERLVVQLSADVKGYERAMNKAIGTTQKRANEIERRFGAMNSKVEKSFAGMGSRISSSLDSALRSTVALAGTALGVSEIVKYADAWTEAGNKIGAAAASASVQARSLNQLKDGANGARTAFGDYVDLYARLIRSASGVAQSEQEIATATDIVSKAFKAGGASASEQAAGILQLGQALGSGVLQGDELRSLRENAPILAQAIADEFKVTIAGLKDLGAEGKLTSERVFKAILNAQKPIEAQFKATNSTISDAMTRINNEFTAYIGNADSSAGATGKLVEALNYLADNFKEVGNVVIEFVTILVGALTGRALVAVVAGLGNAVVALGAFITAVRTGALVTGSLVAALGPIGVIAGAAAAAIYLYGDGLSSAERASIATEAAIKTNATALDAAKASSEGYTRALRNQIAMQLEVAKAEAAAASYYADAATDRAIAFTRYSRMLGVEAKFEPFEYAANEAEKAVVRTANAATALQMQLDQVDKGLGKSPSGFGKGSGAAPADKKKKTRENEYQREIEQITKRTDALKAETAAQAGLNPLLNEYGFAVEFARAKQDLLTAAQEAGIKITPELTASIESLASGYANAVVASEKLAEKQDEIRQRAEEAMATAKDVTRGLIDGFIEGASAADLLKDSLKKIADTLLNDVLNSIFKVNNAGSGGGFLSGLFSLFGGGGFASLPTTGPVPTPRPFSDGGYTGDGGKYQPAGVVHKGEYVFDKAAVAAAGGPAAMEAMRRGLKGYANGGAVGVSVPSLPSIKPQGQQPVQVSFAPVYNVQGSGPEIAELRAQMAKDRAQFPGIAVKSVREAGRRSSSL</sequence>
<dbReference type="AlphaFoldDB" id="A0A7W6G1N2"/>
<feature type="domain" description="Tape measure protein N-terminal" evidence="3">
    <location>
        <begin position="82"/>
        <end position="271"/>
    </location>
</feature>
<dbReference type="EMBL" id="JACIDV010000002">
    <property type="protein sequence ID" value="MBB3944706.1"/>
    <property type="molecule type" value="Genomic_DNA"/>
</dbReference>
<protein>
    <submittedName>
        <fullName evidence="4">Tape measure domain-containing protein</fullName>
    </submittedName>
</protein>
<keyword evidence="5" id="KW-1185">Reference proteome</keyword>